<dbReference type="Proteomes" id="UP000825009">
    <property type="component" value="Chromosome"/>
</dbReference>
<evidence type="ECO:0000313" key="3">
    <source>
        <dbReference type="Proteomes" id="UP000825009"/>
    </source>
</evidence>
<sequence length="114" mass="12431">MIGRRKPAVESLSELLQQQHDALLAGDLKTLGRMAPVLERAFERLRRDGGDVEDVKRIQSTAARNARLLLAAKSGIAAARGHLQSARSSELTTYNADGRPQKGLPKSSTTSLRR</sequence>
<dbReference type="AlphaFoldDB" id="A0A8F6TY71"/>
<feature type="region of interest" description="Disordered" evidence="1">
    <location>
        <begin position="81"/>
        <end position="114"/>
    </location>
</feature>
<accession>A0A8F6TY71</accession>
<keyword evidence="3" id="KW-1185">Reference proteome</keyword>
<evidence type="ECO:0008006" key="4">
    <source>
        <dbReference type="Google" id="ProtNLM"/>
    </source>
</evidence>
<evidence type="ECO:0000313" key="2">
    <source>
        <dbReference type="EMBL" id="QXT39871.1"/>
    </source>
</evidence>
<dbReference type="KEGG" id="gce:KYE46_01010"/>
<organism evidence="2 3">
    <name type="scientific">Gymnodinialimonas ceratoperidinii</name>
    <dbReference type="NCBI Taxonomy" id="2856823"/>
    <lineage>
        <taxon>Bacteria</taxon>
        <taxon>Pseudomonadati</taxon>
        <taxon>Pseudomonadota</taxon>
        <taxon>Alphaproteobacteria</taxon>
        <taxon>Rhodobacterales</taxon>
        <taxon>Paracoccaceae</taxon>
        <taxon>Gymnodinialimonas</taxon>
    </lineage>
</organism>
<name>A0A8F6TY71_9RHOB</name>
<protein>
    <recommendedName>
        <fullName evidence="4">FlgN protein</fullName>
    </recommendedName>
</protein>
<dbReference type="EMBL" id="CP079194">
    <property type="protein sequence ID" value="QXT39871.1"/>
    <property type="molecule type" value="Genomic_DNA"/>
</dbReference>
<proteinExistence type="predicted"/>
<feature type="compositionally biased region" description="Polar residues" evidence="1">
    <location>
        <begin position="85"/>
        <end position="95"/>
    </location>
</feature>
<reference evidence="2 3" key="1">
    <citation type="submission" date="2021-07" db="EMBL/GenBank/DDBJ databases">
        <title>A novel Jannaschia species isolated from marine dinoflagellate Ceratoperidinium margalefii.</title>
        <authorList>
            <person name="Jiang Y."/>
            <person name="Li Z."/>
        </authorList>
    </citation>
    <scope>NUCLEOTIDE SEQUENCE [LARGE SCALE GENOMIC DNA]</scope>
    <source>
        <strain evidence="2 3">J12C1-MA-4</strain>
    </source>
</reference>
<gene>
    <name evidence="2" type="ORF">KYE46_01010</name>
</gene>
<dbReference type="RefSeq" id="WP_219002827.1">
    <property type="nucleotide sequence ID" value="NZ_CP079194.1"/>
</dbReference>
<evidence type="ECO:0000256" key="1">
    <source>
        <dbReference type="SAM" id="MobiDB-lite"/>
    </source>
</evidence>